<keyword evidence="7" id="KW-1185">Reference proteome</keyword>
<dbReference type="InterPro" id="IPR001624">
    <property type="entry name" value="FliE"/>
</dbReference>
<dbReference type="Pfam" id="PF02049">
    <property type="entry name" value="FliE"/>
    <property type="match status" value="1"/>
</dbReference>
<dbReference type="NCBIfam" id="TIGR00205">
    <property type="entry name" value="fliE"/>
    <property type="match status" value="1"/>
</dbReference>
<proteinExistence type="inferred from homology"/>
<dbReference type="GO" id="GO:0009425">
    <property type="term" value="C:bacterial-type flagellum basal body"/>
    <property type="evidence" value="ECO:0007669"/>
    <property type="project" value="UniProtKB-SubCell"/>
</dbReference>
<dbReference type="HAMAP" id="MF_00724">
    <property type="entry name" value="FliE"/>
    <property type="match status" value="1"/>
</dbReference>
<dbReference type="KEGG" id="ruv:EC9_09190"/>
<dbReference type="PANTHER" id="PTHR34653">
    <property type="match status" value="1"/>
</dbReference>
<comment type="subcellular location">
    <subcellularLocation>
        <location evidence="1 4">Bacterial flagellum basal body</location>
    </subcellularLocation>
</comment>
<dbReference type="EMBL" id="CP036261">
    <property type="protein sequence ID" value="QDS86745.1"/>
    <property type="molecule type" value="Genomic_DNA"/>
</dbReference>
<evidence type="ECO:0000256" key="1">
    <source>
        <dbReference type="ARBA" id="ARBA00004117"/>
    </source>
</evidence>
<dbReference type="GO" id="GO:0003774">
    <property type="term" value="F:cytoskeletal motor activity"/>
    <property type="evidence" value="ECO:0007669"/>
    <property type="project" value="InterPro"/>
</dbReference>
<keyword evidence="6" id="KW-0966">Cell projection</keyword>
<sequence>MNPVSLRIPPVQMPLAPPVPGTQPVEPGYKQFADLLVDGFQEVNAAQNSANASVHDMLTGKDVDRIEVLTSVQKADMSFRLMQQIRNKLVEAYREINQMQI</sequence>
<dbReference type="Proteomes" id="UP000319557">
    <property type="component" value="Chromosome"/>
</dbReference>
<evidence type="ECO:0000313" key="7">
    <source>
        <dbReference type="Proteomes" id="UP000319557"/>
    </source>
</evidence>
<keyword evidence="3 4" id="KW-0975">Bacterial flagellum</keyword>
<dbReference type="GO" id="GO:0071973">
    <property type="term" value="P:bacterial-type flagellum-dependent cell motility"/>
    <property type="evidence" value="ECO:0007669"/>
    <property type="project" value="InterPro"/>
</dbReference>
<reference evidence="6 7" key="1">
    <citation type="submission" date="2019-02" db="EMBL/GenBank/DDBJ databases">
        <title>Deep-cultivation of Planctomycetes and their phenomic and genomic characterization uncovers novel biology.</title>
        <authorList>
            <person name="Wiegand S."/>
            <person name="Jogler M."/>
            <person name="Boedeker C."/>
            <person name="Pinto D."/>
            <person name="Vollmers J."/>
            <person name="Rivas-Marin E."/>
            <person name="Kohn T."/>
            <person name="Peeters S.H."/>
            <person name="Heuer A."/>
            <person name="Rast P."/>
            <person name="Oberbeckmann S."/>
            <person name="Bunk B."/>
            <person name="Jeske O."/>
            <person name="Meyerdierks A."/>
            <person name="Storesund J.E."/>
            <person name="Kallscheuer N."/>
            <person name="Luecker S."/>
            <person name="Lage O.M."/>
            <person name="Pohl T."/>
            <person name="Merkel B.J."/>
            <person name="Hornburger P."/>
            <person name="Mueller R.-W."/>
            <person name="Bruemmer F."/>
            <person name="Labrenz M."/>
            <person name="Spormann A.M."/>
            <person name="Op den Camp H."/>
            <person name="Overmann J."/>
            <person name="Amann R."/>
            <person name="Jetten M.S.M."/>
            <person name="Mascher T."/>
            <person name="Medema M.H."/>
            <person name="Devos D.P."/>
            <person name="Kaster A.-K."/>
            <person name="Ovreas L."/>
            <person name="Rohde M."/>
            <person name="Galperin M.Y."/>
            <person name="Jogler C."/>
        </authorList>
    </citation>
    <scope>NUCLEOTIDE SEQUENCE [LARGE SCALE GENOMIC DNA]</scope>
    <source>
        <strain evidence="6 7">EC9</strain>
    </source>
</reference>
<evidence type="ECO:0000256" key="5">
    <source>
        <dbReference type="NCBIfam" id="TIGR00205"/>
    </source>
</evidence>
<accession>A0A517LVU4</accession>
<dbReference type="GO" id="GO:0005198">
    <property type="term" value="F:structural molecule activity"/>
    <property type="evidence" value="ECO:0007669"/>
    <property type="project" value="UniProtKB-UniRule"/>
</dbReference>
<comment type="similarity">
    <text evidence="2 4">Belongs to the FliE family.</text>
</comment>
<dbReference type="OrthoDB" id="285952at2"/>
<organism evidence="6 7">
    <name type="scientific">Rosistilla ulvae</name>
    <dbReference type="NCBI Taxonomy" id="1930277"/>
    <lineage>
        <taxon>Bacteria</taxon>
        <taxon>Pseudomonadati</taxon>
        <taxon>Planctomycetota</taxon>
        <taxon>Planctomycetia</taxon>
        <taxon>Pirellulales</taxon>
        <taxon>Pirellulaceae</taxon>
        <taxon>Rosistilla</taxon>
    </lineage>
</organism>
<keyword evidence="6" id="KW-0282">Flagellum</keyword>
<evidence type="ECO:0000256" key="4">
    <source>
        <dbReference type="HAMAP-Rule" id="MF_00724"/>
    </source>
</evidence>
<dbReference type="AlphaFoldDB" id="A0A517LVU4"/>
<evidence type="ECO:0000256" key="2">
    <source>
        <dbReference type="ARBA" id="ARBA00009272"/>
    </source>
</evidence>
<evidence type="ECO:0000256" key="3">
    <source>
        <dbReference type="ARBA" id="ARBA00023143"/>
    </source>
</evidence>
<dbReference type="PRINTS" id="PR01006">
    <property type="entry name" value="FLGHOOKFLIE"/>
</dbReference>
<dbReference type="PANTHER" id="PTHR34653:SF1">
    <property type="entry name" value="FLAGELLAR HOOK-BASAL BODY COMPLEX PROTEIN FLIE"/>
    <property type="match status" value="1"/>
</dbReference>
<protein>
    <recommendedName>
        <fullName evidence="4 5">Flagellar hook-basal body complex protein FliE</fullName>
    </recommendedName>
</protein>
<name>A0A517LVU4_9BACT</name>
<dbReference type="RefSeq" id="WP_145342671.1">
    <property type="nucleotide sequence ID" value="NZ_CP036261.1"/>
</dbReference>
<evidence type="ECO:0000313" key="6">
    <source>
        <dbReference type="EMBL" id="QDS86745.1"/>
    </source>
</evidence>
<gene>
    <name evidence="4" type="primary">fliE</name>
    <name evidence="6" type="ORF">EC9_09190</name>
</gene>
<keyword evidence="6" id="KW-0969">Cilium</keyword>